<dbReference type="EMBL" id="KB097495">
    <property type="protein sequence ID" value="ESN96348.1"/>
    <property type="molecule type" value="Genomic_DNA"/>
</dbReference>
<protein>
    <submittedName>
        <fullName evidence="1 2">Uncharacterized protein</fullName>
    </submittedName>
</protein>
<dbReference type="CTD" id="20200053"/>
<gene>
    <name evidence="2" type="primary">20200053</name>
    <name evidence="1" type="ORF">HELRODRAFT_163399</name>
</gene>
<reference evidence="1 3" key="2">
    <citation type="journal article" date="2013" name="Nature">
        <title>Insights into bilaterian evolution from three spiralian genomes.</title>
        <authorList>
            <person name="Simakov O."/>
            <person name="Marletaz F."/>
            <person name="Cho S.J."/>
            <person name="Edsinger-Gonzales E."/>
            <person name="Havlak P."/>
            <person name="Hellsten U."/>
            <person name="Kuo D.H."/>
            <person name="Larsson T."/>
            <person name="Lv J."/>
            <person name="Arendt D."/>
            <person name="Savage R."/>
            <person name="Osoegawa K."/>
            <person name="de Jong P."/>
            <person name="Grimwood J."/>
            <person name="Chapman J.A."/>
            <person name="Shapiro H."/>
            <person name="Aerts A."/>
            <person name="Otillar R.P."/>
            <person name="Terry A.Y."/>
            <person name="Boore J.L."/>
            <person name="Grigoriev I.V."/>
            <person name="Lindberg D.R."/>
            <person name="Seaver E.C."/>
            <person name="Weisblat D.A."/>
            <person name="Putnam N.H."/>
            <person name="Rokhsar D.S."/>
        </authorList>
    </citation>
    <scope>NUCLEOTIDE SEQUENCE</scope>
</reference>
<accession>T1EU03</accession>
<name>T1EU03_HELRO</name>
<proteinExistence type="predicted"/>
<dbReference type="AlphaFoldDB" id="T1EU03"/>
<reference evidence="3" key="1">
    <citation type="submission" date="2012-12" db="EMBL/GenBank/DDBJ databases">
        <authorList>
            <person name="Hellsten U."/>
            <person name="Grimwood J."/>
            <person name="Chapman J.A."/>
            <person name="Shapiro H."/>
            <person name="Aerts A."/>
            <person name="Otillar R.P."/>
            <person name="Terry A.Y."/>
            <person name="Boore J.L."/>
            <person name="Simakov O."/>
            <person name="Marletaz F."/>
            <person name="Cho S.-J."/>
            <person name="Edsinger-Gonzales E."/>
            <person name="Havlak P."/>
            <person name="Kuo D.-H."/>
            <person name="Larsson T."/>
            <person name="Lv J."/>
            <person name="Arendt D."/>
            <person name="Savage R."/>
            <person name="Osoegawa K."/>
            <person name="de Jong P."/>
            <person name="Lindberg D.R."/>
            <person name="Seaver E.C."/>
            <person name="Weisblat D.A."/>
            <person name="Putnam N.H."/>
            <person name="Grigoriev I.V."/>
            <person name="Rokhsar D.S."/>
        </authorList>
    </citation>
    <scope>NUCLEOTIDE SEQUENCE</scope>
</reference>
<dbReference type="HOGENOM" id="CLU_1350204_0_0_1"/>
<sequence>MERRSSIALKRKSFDAVDSTLATYSAISSAIEESFKAASSAILEKDELINDYKEKLPDVHEIAKRSSRLVHYLDNSDDSLHSNYTSYVKKLAQEEKQWKSLVAELGEQISNIETTYPNIESLPTPGPENTSKKNLAILKKKLCIDKLRLQLDADDNSLMECLVPSIERVKELISKNKKCLSNKAKLLNSTYIIDTKIVLSRIF</sequence>
<organism evidence="2 3">
    <name type="scientific">Helobdella robusta</name>
    <name type="common">Californian leech</name>
    <dbReference type="NCBI Taxonomy" id="6412"/>
    <lineage>
        <taxon>Eukaryota</taxon>
        <taxon>Metazoa</taxon>
        <taxon>Spiralia</taxon>
        <taxon>Lophotrochozoa</taxon>
        <taxon>Annelida</taxon>
        <taxon>Clitellata</taxon>
        <taxon>Hirudinea</taxon>
        <taxon>Rhynchobdellida</taxon>
        <taxon>Glossiphoniidae</taxon>
        <taxon>Helobdella</taxon>
    </lineage>
</organism>
<reference evidence="2" key="3">
    <citation type="submission" date="2015-06" db="UniProtKB">
        <authorList>
            <consortium name="EnsemblMetazoa"/>
        </authorList>
    </citation>
    <scope>IDENTIFICATION</scope>
</reference>
<evidence type="ECO:0000313" key="1">
    <source>
        <dbReference type="EMBL" id="ESN96348.1"/>
    </source>
</evidence>
<dbReference type="InParanoid" id="T1EU03"/>
<keyword evidence="3" id="KW-1185">Reference proteome</keyword>
<dbReference type="KEGG" id="hro:HELRODRAFT_163399"/>
<dbReference type="Proteomes" id="UP000015101">
    <property type="component" value="Unassembled WGS sequence"/>
</dbReference>
<dbReference type="GeneID" id="20200053"/>
<dbReference type="EMBL" id="AMQM01001382">
    <property type="status" value="NOT_ANNOTATED_CDS"/>
    <property type="molecule type" value="Genomic_DNA"/>
</dbReference>
<dbReference type="EnsemblMetazoa" id="HelroT163399">
    <property type="protein sequence ID" value="HelroP163399"/>
    <property type="gene ID" value="HelroG163399"/>
</dbReference>
<evidence type="ECO:0000313" key="3">
    <source>
        <dbReference type="Proteomes" id="UP000015101"/>
    </source>
</evidence>
<evidence type="ECO:0000313" key="2">
    <source>
        <dbReference type="EnsemblMetazoa" id="HelroP163399"/>
    </source>
</evidence>
<dbReference type="RefSeq" id="XP_009025526.1">
    <property type="nucleotide sequence ID" value="XM_009027278.1"/>
</dbReference>